<comment type="similarity">
    <text evidence="1">Belongs to the glycosyltransferase 2 family.</text>
</comment>
<feature type="transmembrane region" description="Helical" evidence="5">
    <location>
        <begin position="333"/>
        <end position="355"/>
    </location>
</feature>
<feature type="transmembrane region" description="Helical" evidence="5">
    <location>
        <begin position="617"/>
        <end position="638"/>
    </location>
</feature>
<name>A0A127A251_9MICC</name>
<dbReference type="Pfam" id="PF01522">
    <property type="entry name" value="Polysacc_deac_1"/>
    <property type="match status" value="1"/>
</dbReference>
<evidence type="ECO:0000313" key="8">
    <source>
        <dbReference type="Proteomes" id="UP000070134"/>
    </source>
</evidence>
<proteinExistence type="inferred from homology"/>
<dbReference type="PANTHER" id="PTHR43630">
    <property type="entry name" value="POLY-BETA-1,6-N-ACETYL-D-GLUCOSAMINE SYNTHASE"/>
    <property type="match status" value="1"/>
</dbReference>
<evidence type="ECO:0000256" key="2">
    <source>
        <dbReference type="ARBA" id="ARBA00022676"/>
    </source>
</evidence>
<evidence type="ECO:0000256" key="5">
    <source>
        <dbReference type="SAM" id="Phobius"/>
    </source>
</evidence>
<dbReference type="SUPFAM" id="SSF88713">
    <property type="entry name" value="Glycoside hydrolase/deacetylase"/>
    <property type="match status" value="1"/>
</dbReference>
<dbReference type="GO" id="GO:0005975">
    <property type="term" value="P:carbohydrate metabolic process"/>
    <property type="evidence" value="ECO:0007669"/>
    <property type="project" value="InterPro"/>
</dbReference>
<feature type="transmembrane region" description="Helical" evidence="5">
    <location>
        <begin position="658"/>
        <end position="680"/>
    </location>
</feature>
<dbReference type="InterPro" id="IPR029044">
    <property type="entry name" value="Nucleotide-diphossugar_trans"/>
</dbReference>
<feature type="domain" description="NodB homology" evidence="6">
    <location>
        <begin position="112"/>
        <end position="292"/>
    </location>
</feature>
<keyword evidence="5" id="KW-0472">Membrane</keyword>
<organism evidence="7 8">
    <name type="scientific">Sinomonas atrocyanea</name>
    <dbReference type="NCBI Taxonomy" id="37927"/>
    <lineage>
        <taxon>Bacteria</taxon>
        <taxon>Bacillati</taxon>
        <taxon>Actinomycetota</taxon>
        <taxon>Actinomycetes</taxon>
        <taxon>Micrococcales</taxon>
        <taxon>Micrococcaceae</taxon>
        <taxon>Sinomonas</taxon>
    </lineage>
</organism>
<keyword evidence="5" id="KW-1133">Transmembrane helix</keyword>
<feature type="region of interest" description="Disordered" evidence="4">
    <location>
        <begin position="735"/>
        <end position="774"/>
    </location>
</feature>
<reference evidence="7 8" key="1">
    <citation type="submission" date="2016-02" db="EMBL/GenBank/DDBJ databases">
        <title>Complete genome of Sinomonas atrocyanea KCTC 3377.</title>
        <authorList>
            <person name="Kim K.M."/>
        </authorList>
    </citation>
    <scope>NUCLEOTIDE SEQUENCE [LARGE SCALE GENOMIC DNA]</scope>
    <source>
        <strain evidence="7 8">KCTC 3377</strain>
    </source>
</reference>
<dbReference type="Proteomes" id="UP000070134">
    <property type="component" value="Chromosome"/>
</dbReference>
<dbReference type="STRING" id="37927.SA2016_2022"/>
<evidence type="ECO:0000256" key="3">
    <source>
        <dbReference type="ARBA" id="ARBA00022679"/>
    </source>
</evidence>
<dbReference type="PANTHER" id="PTHR43630:SF1">
    <property type="entry name" value="POLY-BETA-1,6-N-ACETYL-D-GLUCOSAMINE SYNTHASE"/>
    <property type="match status" value="1"/>
</dbReference>
<dbReference type="PATRIC" id="fig|37927.3.peg.2073"/>
<evidence type="ECO:0000259" key="6">
    <source>
        <dbReference type="PROSITE" id="PS51677"/>
    </source>
</evidence>
<dbReference type="Gene3D" id="3.90.550.10">
    <property type="entry name" value="Spore Coat Polysaccharide Biosynthesis Protein SpsA, Chain A"/>
    <property type="match status" value="1"/>
</dbReference>
<keyword evidence="8" id="KW-1185">Reference proteome</keyword>
<keyword evidence="3 7" id="KW-0808">Transferase</keyword>
<dbReference type="EMBL" id="CP014518">
    <property type="protein sequence ID" value="AMM32695.1"/>
    <property type="molecule type" value="Genomic_DNA"/>
</dbReference>
<dbReference type="InterPro" id="IPR002509">
    <property type="entry name" value="NODB_dom"/>
</dbReference>
<dbReference type="AlphaFoldDB" id="A0A127A251"/>
<gene>
    <name evidence="7" type="ORF">SA2016_2022</name>
</gene>
<evidence type="ECO:0000313" key="7">
    <source>
        <dbReference type="EMBL" id="AMM32695.1"/>
    </source>
</evidence>
<keyword evidence="5" id="KW-0812">Transmembrane</keyword>
<dbReference type="CDD" id="cd06423">
    <property type="entry name" value="CESA_like"/>
    <property type="match status" value="1"/>
</dbReference>
<evidence type="ECO:0000256" key="4">
    <source>
        <dbReference type="SAM" id="MobiDB-lite"/>
    </source>
</evidence>
<dbReference type="Gene3D" id="3.20.20.370">
    <property type="entry name" value="Glycoside hydrolase/deacetylase"/>
    <property type="match status" value="1"/>
</dbReference>
<dbReference type="GO" id="GO:0016810">
    <property type="term" value="F:hydrolase activity, acting on carbon-nitrogen (but not peptide) bonds"/>
    <property type="evidence" value="ECO:0007669"/>
    <property type="project" value="InterPro"/>
</dbReference>
<accession>A0A127A251</accession>
<dbReference type="KEGG" id="satk:SA2016_2022"/>
<dbReference type="RefSeq" id="WP_229711001.1">
    <property type="nucleotide sequence ID" value="NZ_BJMO01000003.1"/>
</dbReference>
<sequence length="774" mass="84671">MLGTLVAVFVVLTVPLVWILPSAAAPLWATTLNTSPDYPRQLLAQGDPEDVPVVGDENGIFQRVAVAARQGRNVYLKDPFSNTIFRQATPDEAKTIGDHPYVVDNYGVPDDHQLILTFDDGPDPRNTPALLDLLSKEKVPATFFDVGYEMSAYPELVQREVREGHMVGNHTLTHASFTDNPDLVNREQLIGNDHLIRGLTGYASRLFRLPEGNPQGNLVGVLQAQQLGYIHVDLDLDTLDWSYPPGAPIPTPQLDGKGHVVLMHDGGGDRQATIHMLQDFITKAKAEGYTFTTLAPMLDPKDLPQKITPNADDLATVAVGASLTLVPDIVISWLFWFGIGSLSVMSILYVILALISNGRQRRKRWEVIPDAQLPFVSVVLPVFNEEAVVTKTLDALMASDYPAFEVVAVNDGSTDRTLAILREYARSWPQLRVVDQPNGGKSAASNNGIAHSRGEIVVTLDGDTIFEPQTIRMFARHFLDTSHKKPLGAVAGHVKVGNRHNIITAWQALEYISGICVTRMAEGAVGAISIVPGACAAWRREALLQAGGYSHDTLAEDSDLTLTIQGLGYSIVQENKAVAWTEAPMTLKGLAKQRLRWTYGNIQALYKHRKMLFNPKYGVLGLVSMPYALISVLIPLVFMPMTFMVAGVILAQGQWAPIAIFAAFVAGAHLIISTVAVIMVRESPRHLLMVPLYRLIYEPLRAYVLYGSLLHAARGRMVGWYRPERTNSVLVPSATAASQGVQAPAREKPRPGKPAAVPVMSRDSALPMLSSDPR</sequence>
<dbReference type="SUPFAM" id="SSF53448">
    <property type="entry name" value="Nucleotide-diphospho-sugar transferases"/>
    <property type="match status" value="1"/>
</dbReference>
<evidence type="ECO:0000256" key="1">
    <source>
        <dbReference type="ARBA" id="ARBA00006739"/>
    </source>
</evidence>
<dbReference type="Pfam" id="PF13641">
    <property type="entry name" value="Glyco_tranf_2_3"/>
    <property type="match status" value="1"/>
</dbReference>
<dbReference type="InterPro" id="IPR011330">
    <property type="entry name" value="Glyco_hydro/deAcase_b/a-brl"/>
</dbReference>
<dbReference type="PROSITE" id="PS51677">
    <property type="entry name" value="NODB"/>
    <property type="match status" value="1"/>
</dbReference>
<keyword evidence="2" id="KW-0328">Glycosyltransferase</keyword>
<dbReference type="GO" id="GO:0016757">
    <property type="term" value="F:glycosyltransferase activity"/>
    <property type="evidence" value="ECO:0007669"/>
    <property type="project" value="UniProtKB-KW"/>
</dbReference>
<protein>
    <submittedName>
        <fullName evidence="7">Glycosyl transferase</fullName>
    </submittedName>
</protein>